<protein>
    <submittedName>
        <fullName evidence="1">Uncharacterized protein</fullName>
    </submittedName>
</protein>
<dbReference type="Proteomes" id="UP000177900">
    <property type="component" value="Unassembled WGS sequence"/>
</dbReference>
<comment type="caution">
    <text evidence="1">The sequence shown here is derived from an EMBL/GenBank/DDBJ whole genome shotgun (WGS) entry which is preliminary data.</text>
</comment>
<evidence type="ECO:0000313" key="2">
    <source>
        <dbReference type="Proteomes" id="UP000177900"/>
    </source>
</evidence>
<dbReference type="AlphaFoldDB" id="A0A1G1WJ02"/>
<gene>
    <name evidence="1" type="ORF">A2864_01520</name>
</gene>
<accession>A0A1G1WJ02</accession>
<proteinExistence type="predicted"/>
<evidence type="ECO:0000313" key="1">
    <source>
        <dbReference type="EMBL" id="OGY27187.1"/>
    </source>
</evidence>
<name>A0A1G1WJ02_9BACT</name>
<organism evidence="1 2">
    <name type="scientific">Candidatus Woykebacteria bacterium RIFCSPHIGHO2_01_FULL_39_12</name>
    <dbReference type="NCBI Taxonomy" id="1802599"/>
    <lineage>
        <taxon>Bacteria</taxon>
        <taxon>Candidatus Woykeibacteriota</taxon>
    </lineage>
</organism>
<dbReference type="EMBL" id="MHCV01000038">
    <property type="protein sequence ID" value="OGY27187.1"/>
    <property type="molecule type" value="Genomic_DNA"/>
</dbReference>
<sequence length="138" mass="15662">MSVQADGRSRFAVVKIGSIVERTFIIPLVEVDNGWWHGFVPRDGKDQQSSGQEFLLRLHPTQQGNLVLRRVSLGRHYQNNLRSVNIYPKGDGISFESKPDSEADEFTPPINAWLYHTREGAEQGLNAINRDGRSRVPY</sequence>
<reference evidence="1 2" key="1">
    <citation type="journal article" date="2016" name="Nat. Commun.">
        <title>Thousands of microbial genomes shed light on interconnected biogeochemical processes in an aquifer system.</title>
        <authorList>
            <person name="Anantharaman K."/>
            <person name="Brown C.T."/>
            <person name="Hug L.A."/>
            <person name="Sharon I."/>
            <person name="Castelle C.J."/>
            <person name="Probst A.J."/>
            <person name="Thomas B.C."/>
            <person name="Singh A."/>
            <person name="Wilkins M.J."/>
            <person name="Karaoz U."/>
            <person name="Brodie E.L."/>
            <person name="Williams K.H."/>
            <person name="Hubbard S.S."/>
            <person name="Banfield J.F."/>
        </authorList>
    </citation>
    <scope>NUCLEOTIDE SEQUENCE [LARGE SCALE GENOMIC DNA]</scope>
</reference>